<reference evidence="2 3" key="1">
    <citation type="submission" date="2019-03" db="EMBL/GenBank/DDBJ databases">
        <authorList>
            <consortium name="Pathogen Informatics"/>
        </authorList>
    </citation>
    <scope>NUCLEOTIDE SEQUENCE [LARGE SCALE GENOMIC DNA]</scope>
    <source>
        <strain evidence="2 3">NCTC12993</strain>
    </source>
</reference>
<evidence type="ECO:0000313" key="3">
    <source>
        <dbReference type="Proteomes" id="UP000401081"/>
    </source>
</evidence>
<dbReference type="PANTHER" id="PTHR43108:SF10">
    <property type="entry name" value="INNER MEMBRANE PROTEIN YEJM"/>
    <property type="match status" value="1"/>
</dbReference>
<feature type="domain" description="Sulfatase N-terminal" evidence="1">
    <location>
        <begin position="37"/>
        <end position="127"/>
    </location>
</feature>
<evidence type="ECO:0000259" key="1">
    <source>
        <dbReference type="Pfam" id="PF00884"/>
    </source>
</evidence>
<protein>
    <submittedName>
        <fullName evidence="2">Inner membrane protein yejM</fullName>
    </submittedName>
</protein>
<accession>A0A485BXN1</accession>
<name>A0A485BXN1_KLUCR</name>
<dbReference type="Gene3D" id="3.40.720.10">
    <property type="entry name" value="Alkaline Phosphatase, subunit A"/>
    <property type="match status" value="1"/>
</dbReference>
<dbReference type="InterPro" id="IPR017850">
    <property type="entry name" value="Alkaline_phosphatase_core_sf"/>
</dbReference>
<dbReference type="Pfam" id="PF00884">
    <property type="entry name" value="Sulfatase"/>
    <property type="match status" value="1"/>
</dbReference>
<dbReference type="EMBL" id="CAADJD010000023">
    <property type="protein sequence ID" value="VFS78050.1"/>
    <property type="molecule type" value="Genomic_DNA"/>
</dbReference>
<organism evidence="2 3">
    <name type="scientific">Kluyvera cryocrescens</name>
    <name type="common">Kluyvera citrophila</name>
    <dbReference type="NCBI Taxonomy" id="580"/>
    <lineage>
        <taxon>Bacteria</taxon>
        <taxon>Pseudomonadati</taxon>
        <taxon>Pseudomonadota</taxon>
        <taxon>Gammaproteobacteria</taxon>
        <taxon>Enterobacterales</taxon>
        <taxon>Enterobacteriaceae</taxon>
        <taxon>Kluyvera</taxon>
    </lineage>
</organism>
<proteinExistence type="predicted"/>
<dbReference type="PANTHER" id="PTHR43108">
    <property type="entry name" value="N-ACETYLGLUCOSAMINE-6-SULFATASE FAMILY MEMBER"/>
    <property type="match status" value="1"/>
</dbReference>
<evidence type="ECO:0000313" key="2">
    <source>
        <dbReference type="EMBL" id="VFS78050.1"/>
    </source>
</evidence>
<dbReference type="AlphaFoldDB" id="A0A485BXN1"/>
<dbReference type="GO" id="GO:0005886">
    <property type="term" value="C:plasma membrane"/>
    <property type="evidence" value="ECO:0007669"/>
    <property type="project" value="TreeGrafter"/>
</dbReference>
<dbReference type="InterPro" id="IPR000917">
    <property type="entry name" value="Sulfatase_N"/>
</dbReference>
<sequence>MQTASQWINWLQNNAQDENRWFSWVSFNGTTVNTTELSDRQYSRAAADVDTQVGRVLDALRESGKLDDTVVIITAGHGIALNNQTSNSDWSRARLQVPLVIHWPGTPAQRIDMLTDHKDIMTTLMQRLLHVSTPANEYSQGAGSVQCDPSPQLGYRCG</sequence>
<dbReference type="SUPFAM" id="SSF53649">
    <property type="entry name" value="Alkaline phosphatase-like"/>
    <property type="match status" value="1"/>
</dbReference>
<dbReference type="Proteomes" id="UP000401081">
    <property type="component" value="Unassembled WGS sequence"/>
</dbReference>
<keyword evidence="3" id="KW-1185">Reference proteome</keyword>
<gene>
    <name evidence="2" type="primary">yejM_3</name>
    <name evidence="2" type="ORF">NCTC12993_05679</name>
</gene>